<evidence type="ECO:0000256" key="9">
    <source>
        <dbReference type="ARBA" id="ARBA00034617"/>
    </source>
</evidence>
<evidence type="ECO:0000256" key="12">
    <source>
        <dbReference type="ARBA" id="ARBA00044550"/>
    </source>
</evidence>
<dbReference type="PROSITE" id="PS51194">
    <property type="entry name" value="HELICASE_CTER"/>
    <property type="match status" value="1"/>
</dbReference>
<keyword evidence="7" id="KW-0238">DNA-binding</keyword>
<keyword evidence="3" id="KW-0547">Nucleotide-binding</keyword>
<name>A0ABT3CPN3_9BACT</name>
<dbReference type="InterPro" id="IPR011545">
    <property type="entry name" value="DEAD/DEAH_box_helicase_dom"/>
</dbReference>
<dbReference type="PANTHER" id="PTHR13710">
    <property type="entry name" value="DNA HELICASE RECQ FAMILY MEMBER"/>
    <property type="match status" value="1"/>
</dbReference>
<dbReference type="PROSITE" id="PS51192">
    <property type="entry name" value="HELICASE_ATP_BIND_1"/>
    <property type="match status" value="1"/>
</dbReference>
<dbReference type="NCBIfam" id="TIGR00614">
    <property type="entry name" value="recQ_fam"/>
    <property type="match status" value="1"/>
</dbReference>
<dbReference type="RefSeq" id="WP_264136278.1">
    <property type="nucleotide sequence ID" value="NZ_JAOYOD010000001.1"/>
</dbReference>
<dbReference type="SMART" id="SM00487">
    <property type="entry name" value="DEXDc"/>
    <property type="match status" value="1"/>
</dbReference>
<evidence type="ECO:0000256" key="10">
    <source>
        <dbReference type="ARBA" id="ARBA00034808"/>
    </source>
</evidence>
<feature type="domain" description="Helicase ATP-binding" evidence="13">
    <location>
        <begin position="25"/>
        <end position="193"/>
    </location>
</feature>
<dbReference type="GO" id="GO:0004386">
    <property type="term" value="F:helicase activity"/>
    <property type="evidence" value="ECO:0007669"/>
    <property type="project" value="UniProtKB-KW"/>
</dbReference>
<dbReference type="Gene3D" id="3.40.50.300">
    <property type="entry name" value="P-loop containing nucleotide triphosphate hydrolases"/>
    <property type="match status" value="2"/>
</dbReference>
<evidence type="ECO:0000256" key="1">
    <source>
        <dbReference type="ARBA" id="ARBA00005446"/>
    </source>
</evidence>
<accession>A0ABT3CPN3</accession>
<keyword evidence="6" id="KW-0067">ATP-binding</keyword>
<dbReference type="Pfam" id="PF00271">
    <property type="entry name" value="Helicase_C"/>
    <property type="match status" value="1"/>
</dbReference>
<evidence type="ECO:0000256" key="11">
    <source>
        <dbReference type="ARBA" id="ARBA00044535"/>
    </source>
</evidence>
<evidence type="ECO:0000259" key="14">
    <source>
        <dbReference type="PROSITE" id="PS51194"/>
    </source>
</evidence>
<comment type="caution">
    <text evidence="15">The sequence shown here is derived from an EMBL/GenBank/DDBJ whole genome shotgun (WGS) entry which is preliminary data.</text>
</comment>
<evidence type="ECO:0000256" key="2">
    <source>
        <dbReference type="ARBA" id="ARBA00022723"/>
    </source>
</evidence>
<reference evidence="15 16" key="1">
    <citation type="submission" date="2022-10" db="EMBL/GenBank/DDBJ databases">
        <title>Comparative genomics and taxonomic characterization of three novel marine species of genus Reichenbachiella exhibiting antioxidant and polysaccharide degradation activities.</title>
        <authorList>
            <person name="Muhammad N."/>
            <person name="Lee Y.-J."/>
            <person name="Ko J."/>
            <person name="Kim S.-G."/>
        </authorList>
    </citation>
    <scope>NUCLEOTIDE SEQUENCE [LARGE SCALE GENOMIC DNA]</scope>
    <source>
        <strain evidence="15 16">ABR2-5</strain>
    </source>
</reference>
<dbReference type="SMART" id="SM00490">
    <property type="entry name" value="HELICc"/>
    <property type="match status" value="1"/>
</dbReference>
<comment type="catalytic activity">
    <reaction evidence="9">
        <text>Couples ATP hydrolysis with the unwinding of duplex DNA by translocating in the 3'-5' direction.</text>
        <dbReference type="EC" id="5.6.2.4"/>
    </reaction>
</comment>
<dbReference type="Pfam" id="PF00270">
    <property type="entry name" value="DEAD"/>
    <property type="match status" value="1"/>
</dbReference>
<keyword evidence="16" id="KW-1185">Reference proteome</keyword>
<comment type="similarity">
    <text evidence="1">Belongs to the helicase family. RecQ subfamily.</text>
</comment>
<dbReference type="InterPro" id="IPR004589">
    <property type="entry name" value="DNA_helicase_ATP-dep_RecQ"/>
</dbReference>
<keyword evidence="5 15" id="KW-0347">Helicase</keyword>
<evidence type="ECO:0000256" key="5">
    <source>
        <dbReference type="ARBA" id="ARBA00022806"/>
    </source>
</evidence>
<evidence type="ECO:0000256" key="3">
    <source>
        <dbReference type="ARBA" id="ARBA00022741"/>
    </source>
</evidence>
<dbReference type="InterPro" id="IPR027417">
    <property type="entry name" value="P-loop_NTPase"/>
</dbReference>
<evidence type="ECO:0000256" key="4">
    <source>
        <dbReference type="ARBA" id="ARBA00022801"/>
    </source>
</evidence>
<evidence type="ECO:0000256" key="7">
    <source>
        <dbReference type="ARBA" id="ARBA00023125"/>
    </source>
</evidence>
<gene>
    <name evidence="15" type="ORF">N7U62_02390</name>
</gene>
<dbReference type="InterPro" id="IPR032284">
    <property type="entry name" value="RecQ_Zn-bd"/>
</dbReference>
<proteinExistence type="inferred from homology"/>
<dbReference type="InterPro" id="IPR014001">
    <property type="entry name" value="Helicase_ATP-bd"/>
</dbReference>
<feature type="domain" description="Helicase C-terminal" evidence="14">
    <location>
        <begin position="217"/>
        <end position="363"/>
    </location>
</feature>
<evidence type="ECO:0000313" key="15">
    <source>
        <dbReference type="EMBL" id="MCV9385489.1"/>
    </source>
</evidence>
<evidence type="ECO:0000256" key="6">
    <source>
        <dbReference type="ARBA" id="ARBA00022840"/>
    </source>
</evidence>
<dbReference type="PANTHER" id="PTHR13710:SF105">
    <property type="entry name" value="ATP-DEPENDENT DNA HELICASE Q1"/>
    <property type="match status" value="1"/>
</dbReference>
<dbReference type="Proteomes" id="UP001300692">
    <property type="component" value="Unassembled WGS sequence"/>
</dbReference>
<keyword evidence="4" id="KW-0378">Hydrolase</keyword>
<dbReference type="Gene3D" id="1.10.10.10">
    <property type="entry name" value="Winged helix-like DNA-binding domain superfamily/Winged helix DNA-binding domain"/>
    <property type="match status" value="1"/>
</dbReference>
<organism evidence="15 16">
    <name type="scientific">Reichenbachiella ulvae</name>
    <dbReference type="NCBI Taxonomy" id="2980104"/>
    <lineage>
        <taxon>Bacteria</taxon>
        <taxon>Pseudomonadati</taxon>
        <taxon>Bacteroidota</taxon>
        <taxon>Cytophagia</taxon>
        <taxon>Cytophagales</taxon>
        <taxon>Reichenbachiellaceae</taxon>
        <taxon>Reichenbachiella</taxon>
    </lineage>
</organism>
<dbReference type="EC" id="5.6.2.4" evidence="10"/>
<dbReference type="EMBL" id="JAOYOD010000001">
    <property type="protein sequence ID" value="MCV9385489.1"/>
    <property type="molecule type" value="Genomic_DNA"/>
</dbReference>
<sequence length="638" mass="72571">MATANQILKQYWGFEDFRPLQLDIINAVLDGQDTLALLPTGGGKSICFQVPALMLEGMCLVISPLVALMNDQVYQLKKRGIQAAALYSGLQHREVDILLDNCIQGQVKFLYVAPERLRSELFIERLKQMNVSLLAVDEAHCISQWGYDFRPSYTDIALVYPYIEGVKRVALTATATKDVKSDICDKLDFKNPSIFQKSFARKNLSYSAFELENKGPKLLEILTNVKGSAIVYVRSRKETVNVAKFLYQNGVSSDFYHAGLAPDVREKKQEEWIHNKRRVMVCTNAFGMGIDKPDVRTVVHLDLPDSMEAYYQEAGRAGRDEKNAFAVLLYSGTDIYNLQRSEEMRNPSLEYVQRIYQALANYYKLATGSSEFQSFDFDIKAFSYQYNLNALEAHHGVRKLQEMGLLLLTENTRRGSSLKISVSSTDLYKFSIAHSKYEPLIKAMLRLYGGGLYTDFMNISEFELAKVSQDAKSEVVKKLEYLAKNDVVVYDPIKLMPQLTYLMPRLEQNALKKYHKQTEPRQAVVKEKIESMIAYTKNDQLCRTRLFQEYFDEKAYLNCGVCDVCIKAKKAAGFDVEMDKLKRQVLAEVEAEAVPVSELKAKVDATDDFLVTEAVRSMMDEGIVFLDEDQVLTLVPKV</sequence>
<dbReference type="InterPro" id="IPR036388">
    <property type="entry name" value="WH-like_DNA-bd_sf"/>
</dbReference>
<evidence type="ECO:0000313" key="16">
    <source>
        <dbReference type="Proteomes" id="UP001300692"/>
    </source>
</evidence>
<keyword evidence="8" id="KW-0413">Isomerase</keyword>
<dbReference type="InterPro" id="IPR001650">
    <property type="entry name" value="Helicase_C-like"/>
</dbReference>
<evidence type="ECO:0000256" key="8">
    <source>
        <dbReference type="ARBA" id="ARBA00023235"/>
    </source>
</evidence>
<dbReference type="Pfam" id="PF16124">
    <property type="entry name" value="RecQ_Zn_bind"/>
    <property type="match status" value="1"/>
</dbReference>
<evidence type="ECO:0000259" key="13">
    <source>
        <dbReference type="PROSITE" id="PS51192"/>
    </source>
</evidence>
<dbReference type="CDD" id="cd17920">
    <property type="entry name" value="DEXHc_RecQ"/>
    <property type="match status" value="1"/>
</dbReference>
<keyword evidence="2" id="KW-0479">Metal-binding</keyword>
<dbReference type="SUPFAM" id="SSF52540">
    <property type="entry name" value="P-loop containing nucleoside triphosphate hydrolases"/>
    <property type="match status" value="1"/>
</dbReference>
<protein>
    <recommendedName>
        <fullName evidence="11">ATP-dependent DNA helicase RecQ</fullName>
        <ecNumber evidence="10">5.6.2.4</ecNumber>
    </recommendedName>
    <alternativeName>
        <fullName evidence="12">DNA 3'-5' helicase RecQ</fullName>
    </alternativeName>
</protein>